<keyword evidence="11 18" id="KW-0812">Transmembrane</keyword>
<dbReference type="PANTHER" id="PTHR46382:SF1">
    <property type="entry name" value="PHOSPHATIDATE CYTIDYLYLTRANSFERASE"/>
    <property type="match status" value="1"/>
</dbReference>
<evidence type="ECO:0000256" key="12">
    <source>
        <dbReference type="ARBA" id="ARBA00022695"/>
    </source>
</evidence>
<dbReference type="EMBL" id="CP022540">
    <property type="protein sequence ID" value="ASP22236.1"/>
    <property type="molecule type" value="Genomic_DNA"/>
</dbReference>
<evidence type="ECO:0000256" key="15">
    <source>
        <dbReference type="ARBA" id="ARBA00023136"/>
    </source>
</evidence>
<evidence type="ECO:0000256" key="13">
    <source>
        <dbReference type="ARBA" id="ARBA00022989"/>
    </source>
</evidence>
<dbReference type="Proteomes" id="UP000203589">
    <property type="component" value="Chromosome"/>
</dbReference>
<accession>A0A222E7T2</accession>
<keyword evidence="21" id="KW-1185">Reference proteome</keyword>
<comment type="subcellular location">
    <subcellularLocation>
        <location evidence="2">Cell membrane</location>
        <topology evidence="2">Multi-pass membrane protein</topology>
    </subcellularLocation>
</comment>
<keyword evidence="12 18" id="KW-0548">Nucleotidyltransferase</keyword>
<dbReference type="AlphaFoldDB" id="A0A222E7T2"/>
<evidence type="ECO:0000256" key="4">
    <source>
        <dbReference type="ARBA" id="ARBA00005189"/>
    </source>
</evidence>
<dbReference type="GO" id="GO:0005886">
    <property type="term" value="C:plasma membrane"/>
    <property type="evidence" value="ECO:0007669"/>
    <property type="project" value="UniProtKB-SubCell"/>
</dbReference>
<comment type="pathway">
    <text evidence="3 18">Phospholipid metabolism; CDP-diacylglycerol biosynthesis; CDP-diacylglycerol from sn-glycerol 3-phosphate: step 3/3.</text>
</comment>
<evidence type="ECO:0000256" key="9">
    <source>
        <dbReference type="ARBA" id="ARBA00022516"/>
    </source>
</evidence>
<dbReference type="PANTHER" id="PTHR46382">
    <property type="entry name" value="PHOSPHATIDATE CYTIDYLYLTRANSFERASE"/>
    <property type="match status" value="1"/>
</dbReference>
<feature type="transmembrane region" description="Helical" evidence="19">
    <location>
        <begin position="59"/>
        <end position="76"/>
    </location>
</feature>
<evidence type="ECO:0000256" key="10">
    <source>
        <dbReference type="ARBA" id="ARBA00022679"/>
    </source>
</evidence>
<sequence>MSGKWRDLRVRVLSAVVLLAVALGAFLSGPTAFQFLIAGVTGVMIWEMCNLLDPRHRTLPVVAAVAVTALFIWIFRLGRADALESGLVLLGLCIGFALIVRRGWWIGFLYGGAVLLSGLWLAAFAVVQPNMILMLLGIVILTDIAGYFAGRAIGGPKFWPRVSPKKTWAGIIAGWIAAAILAGGLAVNAGLPVRIVLIWAVAAMFLSLASQLGDIAESAIKRRAGVKDASDLIPGHGGFMDRFDGIVGAATLFLILSLLGAL</sequence>
<dbReference type="GO" id="GO:0004605">
    <property type="term" value="F:phosphatidate cytidylyltransferase activity"/>
    <property type="evidence" value="ECO:0007669"/>
    <property type="project" value="UniProtKB-EC"/>
</dbReference>
<evidence type="ECO:0000313" key="21">
    <source>
        <dbReference type="Proteomes" id="UP000203589"/>
    </source>
</evidence>
<dbReference type="UniPathway" id="UPA00557">
    <property type="reaction ID" value="UER00614"/>
</dbReference>
<keyword evidence="17" id="KW-1208">Phospholipid metabolism</keyword>
<evidence type="ECO:0000256" key="2">
    <source>
        <dbReference type="ARBA" id="ARBA00004651"/>
    </source>
</evidence>
<evidence type="ECO:0000256" key="17">
    <source>
        <dbReference type="ARBA" id="ARBA00023264"/>
    </source>
</evidence>
<feature type="transmembrane region" description="Helical" evidence="19">
    <location>
        <begin position="12"/>
        <end position="29"/>
    </location>
</feature>
<evidence type="ECO:0000256" key="19">
    <source>
        <dbReference type="SAM" id="Phobius"/>
    </source>
</evidence>
<gene>
    <name evidence="20" type="primary">cdsA</name>
    <name evidence="20" type="ORF">ANTHELSMS3_03613</name>
</gene>
<dbReference type="Pfam" id="PF01148">
    <property type="entry name" value="CTP_transf_1"/>
    <property type="match status" value="1"/>
</dbReference>
<keyword evidence="10 18" id="KW-0808">Transferase</keyword>
<keyword evidence="13 19" id="KW-1133">Transmembrane helix</keyword>
<keyword evidence="14" id="KW-0443">Lipid metabolism</keyword>
<feature type="transmembrane region" description="Helical" evidence="19">
    <location>
        <begin position="107"/>
        <end position="125"/>
    </location>
</feature>
<dbReference type="RefSeq" id="WP_094036048.1">
    <property type="nucleotide sequence ID" value="NZ_CP022540.1"/>
</dbReference>
<feature type="transmembrane region" description="Helical" evidence="19">
    <location>
        <begin position="168"/>
        <end position="187"/>
    </location>
</feature>
<dbReference type="OrthoDB" id="9799199at2"/>
<evidence type="ECO:0000256" key="7">
    <source>
        <dbReference type="ARBA" id="ARBA00019373"/>
    </source>
</evidence>
<evidence type="ECO:0000256" key="16">
    <source>
        <dbReference type="ARBA" id="ARBA00023209"/>
    </source>
</evidence>
<evidence type="ECO:0000256" key="5">
    <source>
        <dbReference type="ARBA" id="ARBA00010185"/>
    </source>
</evidence>
<evidence type="ECO:0000256" key="18">
    <source>
        <dbReference type="RuleBase" id="RU003938"/>
    </source>
</evidence>
<keyword evidence="15 19" id="KW-0472">Membrane</keyword>
<evidence type="ECO:0000256" key="11">
    <source>
        <dbReference type="ARBA" id="ARBA00022692"/>
    </source>
</evidence>
<comment type="catalytic activity">
    <reaction evidence="1 18">
        <text>a 1,2-diacyl-sn-glycero-3-phosphate + CTP + H(+) = a CDP-1,2-diacyl-sn-glycerol + diphosphate</text>
        <dbReference type="Rhea" id="RHEA:16229"/>
        <dbReference type="ChEBI" id="CHEBI:15378"/>
        <dbReference type="ChEBI" id="CHEBI:33019"/>
        <dbReference type="ChEBI" id="CHEBI:37563"/>
        <dbReference type="ChEBI" id="CHEBI:58332"/>
        <dbReference type="ChEBI" id="CHEBI:58608"/>
        <dbReference type="EC" id="2.7.7.41"/>
    </reaction>
</comment>
<evidence type="ECO:0000313" key="20">
    <source>
        <dbReference type="EMBL" id="ASP22236.1"/>
    </source>
</evidence>
<organism evidence="20 21">
    <name type="scientific">Antarctobacter heliothermus</name>
    <dbReference type="NCBI Taxonomy" id="74033"/>
    <lineage>
        <taxon>Bacteria</taxon>
        <taxon>Pseudomonadati</taxon>
        <taxon>Pseudomonadota</taxon>
        <taxon>Alphaproteobacteria</taxon>
        <taxon>Rhodobacterales</taxon>
        <taxon>Roseobacteraceae</taxon>
        <taxon>Antarctobacter</taxon>
    </lineage>
</organism>
<comment type="pathway">
    <text evidence="4">Lipid metabolism.</text>
</comment>
<name>A0A222E7T2_9RHOB</name>
<feature type="transmembrane region" description="Helical" evidence="19">
    <location>
        <begin position="243"/>
        <end position="261"/>
    </location>
</feature>
<evidence type="ECO:0000256" key="1">
    <source>
        <dbReference type="ARBA" id="ARBA00001698"/>
    </source>
</evidence>
<comment type="similarity">
    <text evidence="5 18">Belongs to the CDS family.</text>
</comment>
<dbReference type="PROSITE" id="PS01315">
    <property type="entry name" value="CDS"/>
    <property type="match status" value="1"/>
</dbReference>
<dbReference type="GO" id="GO:0016024">
    <property type="term" value="P:CDP-diacylglycerol biosynthetic process"/>
    <property type="evidence" value="ECO:0007669"/>
    <property type="project" value="UniProtKB-UniPathway"/>
</dbReference>
<dbReference type="KEGG" id="aht:ANTHELSMS3_03613"/>
<protein>
    <recommendedName>
        <fullName evidence="7 18">Phosphatidate cytidylyltransferase</fullName>
        <ecNumber evidence="6 18">2.7.7.41</ecNumber>
    </recommendedName>
</protein>
<keyword evidence="8" id="KW-1003">Cell membrane</keyword>
<dbReference type="InterPro" id="IPR000374">
    <property type="entry name" value="PC_trans"/>
</dbReference>
<evidence type="ECO:0000256" key="3">
    <source>
        <dbReference type="ARBA" id="ARBA00005119"/>
    </source>
</evidence>
<dbReference type="EC" id="2.7.7.41" evidence="6 18"/>
<feature type="transmembrane region" description="Helical" evidence="19">
    <location>
        <begin position="131"/>
        <end position="148"/>
    </location>
</feature>
<reference evidence="20 21" key="1">
    <citation type="submission" date="2017-07" db="EMBL/GenBank/DDBJ databases">
        <title>Genome Sequence of Antarctobacter heliothermus Strain SMS3 Isolated from a culture of the Diatom Skeletonema marinoi.</title>
        <authorList>
            <person name="Topel M."/>
            <person name="Pinder M.I.M."/>
            <person name="Johansson O.N."/>
            <person name="Kourtchenko O."/>
            <person name="Godhe A."/>
            <person name="Clarke A.K."/>
        </authorList>
    </citation>
    <scope>NUCLEOTIDE SEQUENCE [LARGE SCALE GENOMIC DNA]</scope>
    <source>
        <strain evidence="20 21">SMS3</strain>
    </source>
</reference>
<evidence type="ECO:0000256" key="6">
    <source>
        <dbReference type="ARBA" id="ARBA00012487"/>
    </source>
</evidence>
<evidence type="ECO:0000256" key="8">
    <source>
        <dbReference type="ARBA" id="ARBA00022475"/>
    </source>
</evidence>
<feature type="transmembrane region" description="Helical" evidence="19">
    <location>
        <begin position="193"/>
        <end position="213"/>
    </location>
</feature>
<feature type="transmembrane region" description="Helical" evidence="19">
    <location>
        <begin position="82"/>
        <end position="100"/>
    </location>
</feature>
<keyword evidence="9" id="KW-0444">Lipid biosynthesis</keyword>
<evidence type="ECO:0000256" key="14">
    <source>
        <dbReference type="ARBA" id="ARBA00023098"/>
    </source>
</evidence>
<proteinExistence type="inferred from homology"/>
<keyword evidence="16" id="KW-0594">Phospholipid biosynthesis</keyword>